<sequence length="262" mass="28203">MDLHLQGKVVVVTGGGSGIGAGITEVLSEEGARPVIVARRSPDPDWLSRTGADFVQAELSNDDACRSAIETVRSRHGTVYGLVNNAGANDGVGIDRGPAAFRESLNQNLVHYYTMVHALRDDLRATHGAIVNISSKTALTGQGGTSAYVAAKAAQLGLTREWAVEFLPDQVRVNAIVVAEVMTPLYRRWLDTLPDGEATLQQIVRRIPLGHRMTTAREIADTCAFLLSSRASHMTGQWLFPDGGYTHLDRAIGGTFEKAPDQ</sequence>
<comment type="similarity">
    <text evidence="1">Belongs to the short-chain dehydrogenases/reductases (SDR) family.</text>
</comment>
<dbReference type="PANTHER" id="PTHR42760:SF133">
    <property type="entry name" value="3-OXOACYL-[ACYL-CARRIER-PROTEIN] REDUCTASE"/>
    <property type="match status" value="1"/>
</dbReference>
<accession>A0A2L0H3H0</accession>
<dbReference type="PRINTS" id="PR00081">
    <property type="entry name" value="GDHRDH"/>
</dbReference>
<dbReference type="PANTHER" id="PTHR42760">
    <property type="entry name" value="SHORT-CHAIN DEHYDROGENASES/REDUCTASES FAMILY MEMBER"/>
    <property type="match status" value="1"/>
</dbReference>
<name>A0A2L0H3H0_RHIFR</name>
<dbReference type="FunFam" id="3.40.50.720:FF:000084">
    <property type="entry name" value="Short-chain dehydrogenase reductase"/>
    <property type="match status" value="1"/>
</dbReference>
<dbReference type="Proteomes" id="UP000239340">
    <property type="component" value="Chromosome"/>
</dbReference>
<dbReference type="Pfam" id="PF13561">
    <property type="entry name" value="adh_short_C2"/>
    <property type="match status" value="1"/>
</dbReference>
<dbReference type="RefSeq" id="WP_104839023.1">
    <property type="nucleotide sequence ID" value="NZ_CP024307.1"/>
</dbReference>
<dbReference type="SUPFAM" id="SSF51735">
    <property type="entry name" value="NAD(P)-binding Rossmann-fold domains"/>
    <property type="match status" value="1"/>
</dbReference>
<dbReference type="AlphaFoldDB" id="A0A2L0H3H0"/>
<organism evidence="3 4">
    <name type="scientific">Rhizobium fredii</name>
    <name type="common">Sinorhizobium fredii</name>
    <dbReference type="NCBI Taxonomy" id="380"/>
    <lineage>
        <taxon>Bacteria</taxon>
        <taxon>Pseudomonadati</taxon>
        <taxon>Pseudomonadota</taxon>
        <taxon>Alphaproteobacteria</taxon>
        <taxon>Hyphomicrobiales</taxon>
        <taxon>Rhizobiaceae</taxon>
        <taxon>Sinorhizobium/Ensifer group</taxon>
        <taxon>Sinorhizobium</taxon>
    </lineage>
</organism>
<evidence type="ECO:0000256" key="2">
    <source>
        <dbReference type="ARBA" id="ARBA00023002"/>
    </source>
</evidence>
<dbReference type="CDD" id="cd05233">
    <property type="entry name" value="SDR_c"/>
    <property type="match status" value="1"/>
</dbReference>
<dbReference type="GO" id="GO:0016616">
    <property type="term" value="F:oxidoreductase activity, acting on the CH-OH group of donors, NAD or NADP as acceptor"/>
    <property type="evidence" value="ECO:0007669"/>
    <property type="project" value="TreeGrafter"/>
</dbReference>
<gene>
    <name evidence="3" type="ORF">NXT3_CH01400</name>
</gene>
<evidence type="ECO:0000313" key="3">
    <source>
        <dbReference type="EMBL" id="AUX75984.1"/>
    </source>
</evidence>
<dbReference type="InterPro" id="IPR036291">
    <property type="entry name" value="NAD(P)-bd_dom_sf"/>
</dbReference>
<reference evidence="3 4" key="1">
    <citation type="submission" date="2017-10" db="EMBL/GenBank/DDBJ databases">
        <title>Analysis of the genome sequences of Rhizobium populations associated to common bean (phaseolus vulgaris).</title>
        <authorList>
            <person name="Bustos P."/>
            <person name="Santamaria R.I."/>
            <person name="Miranda-Sanchez F."/>
            <person name="Perez-Carrascal O."/>
            <person name="Juarez S."/>
            <person name="Lozano L."/>
            <person name="Martinez-Flores I."/>
            <person name="Vinuesa P."/>
            <person name="Martinez-Romero E."/>
            <person name="Cevallos M.A."/>
            <person name="Romero D."/>
            <person name="Davila G."/>
            <person name="Gonzalez V."/>
        </authorList>
    </citation>
    <scope>NUCLEOTIDE SEQUENCE [LARGE SCALE GENOMIC DNA]</scope>
    <source>
        <strain evidence="3 4">NXT3</strain>
    </source>
</reference>
<evidence type="ECO:0000313" key="4">
    <source>
        <dbReference type="Proteomes" id="UP000239340"/>
    </source>
</evidence>
<keyword evidence="2" id="KW-0560">Oxidoreductase</keyword>
<dbReference type="PRINTS" id="PR00080">
    <property type="entry name" value="SDRFAMILY"/>
</dbReference>
<proteinExistence type="inferred from homology"/>
<dbReference type="Gene3D" id="3.40.50.720">
    <property type="entry name" value="NAD(P)-binding Rossmann-like Domain"/>
    <property type="match status" value="1"/>
</dbReference>
<protein>
    <submittedName>
        <fullName evidence="3">Short-chain dehydrogenase protein</fullName>
    </submittedName>
</protein>
<dbReference type="InterPro" id="IPR002347">
    <property type="entry name" value="SDR_fam"/>
</dbReference>
<dbReference type="NCBIfam" id="NF006384">
    <property type="entry name" value="PRK08628.1"/>
    <property type="match status" value="1"/>
</dbReference>
<evidence type="ECO:0000256" key="1">
    <source>
        <dbReference type="ARBA" id="ARBA00006484"/>
    </source>
</evidence>
<dbReference type="EMBL" id="CP024307">
    <property type="protein sequence ID" value="AUX75984.1"/>
    <property type="molecule type" value="Genomic_DNA"/>
</dbReference>